<feature type="region of interest" description="Disordered" evidence="1">
    <location>
        <begin position="1"/>
        <end position="33"/>
    </location>
</feature>
<sequence length="177" mass="19892">MFHKQASRRELQKGWEETGRFDHNSNETSNPQMDSSVPFGLLLGLRSTARLADSAGPGVSVSGYSRYAQLGQVRESGQIVRLETERFPVAVGRFLRASEQVQNCSQFRFPPYLTVPSFGFEFAVVQPETRCGRHHQGVVFRSQLRCLHPILERFLCPALGGKKFSCKLGLENESEVD</sequence>
<dbReference type="AlphaFoldDB" id="A0A182QGF4"/>
<dbReference type="VEuPathDB" id="VectorBase:AFAF009657"/>
<name>A0A182QGF4_9DIPT</name>
<protein>
    <submittedName>
        <fullName evidence="2">Uncharacterized protein</fullName>
    </submittedName>
</protein>
<keyword evidence="3" id="KW-1185">Reference proteome</keyword>
<organism evidence="2 3">
    <name type="scientific">Anopheles farauti</name>
    <dbReference type="NCBI Taxonomy" id="69004"/>
    <lineage>
        <taxon>Eukaryota</taxon>
        <taxon>Metazoa</taxon>
        <taxon>Ecdysozoa</taxon>
        <taxon>Arthropoda</taxon>
        <taxon>Hexapoda</taxon>
        <taxon>Insecta</taxon>
        <taxon>Pterygota</taxon>
        <taxon>Neoptera</taxon>
        <taxon>Endopterygota</taxon>
        <taxon>Diptera</taxon>
        <taxon>Nematocera</taxon>
        <taxon>Culicoidea</taxon>
        <taxon>Culicidae</taxon>
        <taxon>Anophelinae</taxon>
        <taxon>Anopheles</taxon>
    </lineage>
</organism>
<evidence type="ECO:0000313" key="3">
    <source>
        <dbReference type="Proteomes" id="UP000075886"/>
    </source>
</evidence>
<reference evidence="2" key="2">
    <citation type="submission" date="2020-05" db="UniProtKB">
        <authorList>
            <consortium name="EnsemblMetazoa"/>
        </authorList>
    </citation>
    <scope>IDENTIFICATION</scope>
    <source>
        <strain evidence="2">FAR1</strain>
    </source>
</reference>
<accession>A0A182QGF4</accession>
<evidence type="ECO:0000256" key="1">
    <source>
        <dbReference type="SAM" id="MobiDB-lite"/>
    </source>
</evidence>
<reference evidence="3" key="1">
    <citation type="submission" date="2014-01" db="EMBL/GenBank/DDBJ databases">
        <title>The Genome Sequence of Anopheles farauti FAR1 (V2).</title>
        <authorList>
            <consortium name="The Broad Institute Genomics Platform"/>
            <person name="Neafsey D.E."/>
            <person name="Besansky N."/>
            <person name="Howell P."/>
            <person name="Walton C."/>
            <person name="Young S.K."/>
            <person name="Zeng Q."/>
            <person name="Gargeya S."/>
            <person name="Fitzgerald M."/>
            <person name="Haas B."/>
            <person name="Abouelleil A."/>
            <person name="Allen A.W."/>
            <person name="Alvarado L."/>
            <person name="Arachchi H.M."/>
            <person name="Berlin A.M."/>
            <person name="Chapman S.B."/>
            <person name="Gainer-Dewar J."/>
            <person name="Goldberg J."/>
            <person name="Griggs A."/>
            <person name="Gujja S."/>
            <person name="Hansen M."/>
            <person name="Howarth C."/>
            <person name="Imamovic A."/>
            <person name="Ireland A."/>
            <person name="Larimer J."/>
            <person name="McCowan C."/>
            <person name="Murphy C."/>
            <person name="Pearson M."/>
            <person name="Poon T.W."/>
            <person name="Priest M."/>
            <person name="Roberts A."/>
            <person name="Saif S."/>
            <person name="Shea T."/>
            <person name="Sisk P."/>
            <person name="Sykes S."/>
            <person name="Wortman J."/>
            <person name="Nusbaum C."/>
            <person name="Birren B."/>
        </authorList>
    </citation>
    <scope>NUCLEOTIDE SEQUENCE [LARGE SCALE GENOMIC DNA]</scope>
    <source>
        <strain evidence="3">FAR1</strain>
    </source>
</reference>
<proteinExistence type="predicted"/>
<feature type="compositionally biased region" description="Basic and acidic residues" evidence="1">
    <location>
        <begin position="7"/>
        <end position="25"/>
    </location>
</feature>
<dbReference type="Proteomes" id="UP000075886">
    <property type="component" value="Unassembled WGS sequence"/>
</dbReference>
<evidence type="ECO:0000313" key="2">
    <source>
        <dbReference type="EnsemblMetazoa" id="AFAF009657-PA"/>
    </source>
</evidence>
<dbReference type="EMBL" id="AXCN02000839">
    <property type="status" value="NOT_ANNOTATED_CDS"/>
    <property type="molecule type" value="Genomic_DNA"/>
</dbReference>
<dbReference type="EnsemblMetazoa" id="AFAF009657-RA">
    <property type="protein sequence ID" value="AFAF009657-PA"/>
    <property type="gene ID" value="AFAF009657"/>
</dbReference>